<dbReference type="Proteomes" id="UP000605670">
    <property type="component" value="Unassembled WGS sequence"/>
</dbReference>
<gene>
    <name evidence="2" type="ORF">GCM10011366_07440</name>
</gene>
<keyword evidence="3" id="KW-1185">Reference proteome</keyword>
<evidence type="ECO:0000313" key="3">
    <source>
        <dbReference type="Proteomes" id="UP000605670"/>
    </source>
</evidence>
<dbReference type="EMBL" id="BMEM01000001">
    <property type="protein sequence ID" value="GGF42173.1"/>
    <property type="molecule type" value="Genomic_DNA"/>
</dbReference>
<accession>A0A917BFT9</accession>
<name>A0A917BFT9_9MICO</name>
<dbReference type="Pfam" id="PF02589">
    <property type="entry name" value="LUD_dom"/>
    <property type="match status" value="1"/>
</dbReference>
<dbReference type="RefSeq" id="WP_188428243.1">
    <property type="nucleotide sequence ID" value="NZ_BAABKH010000002.1"/>
</dbReference>
<dbReference type="SUPFAM" id="SSF100950">
    <property type="entry name" value="NagB/RpiA/CoA transferase-like"/>
    <property type="match status" value="1"/>
</dbReference>
<dbReference type="InterPro" id="IPR003741">
    <property type="entry name" value="LUD_dom"/>
</dbReference>
<proteinExistence type="predicted"/>
<evidence type="ECO:0000259" key="1">
    <source>
        <dbReference type="Pfam" id="PF02589"/>
    </source>
</evidence>
<feature type="domain" description="LUD" evidence="1">
    <location>
        <begin position="42"/>
        <end position="214"/>
    </location>
</feature>
<dbReference type="InterPro" id="IPR024185">
    <property type="entry name" value="FTHF_cligase-like_sf"/>
</dbReference>
<protein>
    <recommendedName>
        <fullName evidence="1">LUD domain-containing protein</fullName>
    </recommendedName>
</protein>
<sequence length="215" mass="22244">MSAREEILGRLRAATTEVTTPVGHRGPAPVIGVPSPGAGETLELFAENVADYRASVTRCRPEEVGTVVAGLLDRAGARSVVVPDGLEASWVAAAREAGVELVPDSGADGALLTAAELDAVSAVVTAARVGIATTGTVVLDHEPDQGRRALTLVPDQHVCVVRADQVVHDVPDAVALLEPRRPLTWISGPSATSDIELDRVEGVHGPRTLDVVIVG</sequence>
<organism evidence="2 3">
    <name type="scientific">Ornithinimicrobium tianjinense</name>
    <dbReference type="NCBI Taxonomy" id="1195761"/>
    <lineage>
        <taxon>Bacteria</taxon>
        <taxon>Bacillati</taxon>
        <taxon>Actinomycetota</taxon>
        <taxon>Actinomycetes</taxon>
        <taxon>Micrococcales</taxon>
        <taxon>Ornithinimicrobiaceae</taxon>
        <taxon>Ornithinimicrobium</taxon>
    </lineage>
</organism>
<comment type="caution">
    <text evidence="2">The sequence shown here is derived from an EMBL/GenBank/DDBJ whole genome shotgun (WGS) entry which is preliminary data.</text>
</comment>
<reference evidence="2" key="2">
    <citation type="submission" date="2020-09" db="EMBL/GenBank/DDBJ databases">
        <authorList>
            <person name="Sun Q."/>
            <person name="Zhou Y."/>
        </authorList>
    </citation>
    <scope>NUCLEOTIDE SEQUENCE</scope>
    <source>
        <strain evidence="2">CGMCC 1.12160</strain>
    </source>
</reference>
<evidence type="ECO:0000313" key="2">
    <source>
        <dbReference type="EMBL" id="GGF42173.1"/>
    </source>
</evidence>
<dbReference type="AlphaFoldDB" id="A0A917BFT9"/>
<dbReference type="InterPro" id="IPR037171">
    <property type="entry name" value="NagB/RpiA_transferase-like"/>
</dbReference>
<reference evidence="2" key="1">
    <citation type="journal article" date="2014" name="Int. J. Syst. Evol. Microbiol.">
        <title>Complete genome sequence of Corynebacterium casei LMG S-19264T (=DSM 44701T), isolated from a smear-ripened cheese.</title>
        <authorList>
            <consortium name="US DOE Joint Genome Institute (JGI-PGF)"/>
            <person name="Walter F."/>
            <person name="Albersmeier A."/>
            <person name="Kalinowski J."/>
            <person name="Ruckert C."/>
        </authorList>
    </citation>
    <scope>NUCLEOTIDE SEQUENCE</scope>
    <source>
        <strain evidence="2">CGMCC 1.12160</strain>
    </source>
</reference>
<dbReference type="PANTHER" id="PTHR43682">
    <property type="entry name" value="LACTATE UTILIZATION PROTEIN C"/>
    <property type="match status" value="1"/>
</dbReference>
<dbReference type="Gene3D" id="3.40.50.10420">
    <property type="entry name" value="NagB/RpiA/CoA transferase-like"/>
    <property type="match status" value="1"/>
</dbReference>
<dbReference type="PANTHER" id="PTHR43682:SF1">
    <property type="entry name" value="LACTATE UTILIZATION PROTEIN C"/>
    <property type="match status" value="1"/>
</dbReference>